<gene>
    <name evidence="1" type="ORF">F5148DRAFT_1278811</name>
</gene>
<dbReference type="EMBL" id="JAGFNK010000001">
    <property type="protein sequence ID" value="KAI9513439.1"/>
    <property type="molecule type" value="Genomic_DNA"/>
</dbReference>
<protein>
    <submittedName>
        <fullName evidence="1">WD40 repeat-like protein</fullName>
    </submittedName>
</protein>
<evidence type="ECO:0000313" key="1">
    <source>
        <dbReference type="EMBL" id="KAI9513439.1"/>
    </source>
</evidence>
<dbReference type="Proteomes" id="UP001207468">
    <property type="component" value="Unassembled WGS sequence"/>
</dbReference>
<organism evidence="1 2">
    <name type="scientific">Russula earlei</name>
    <dbReference type="NCBI Taxonomy" id="71964"/>
    <lineage>
        <taxon>Eukaryota</taxon>
        <taxon>Fungi</taxon>
        <taxon>Dikarya</taxon>
        <taxon>Basidiomycota</taxon>
        <taxon>Agaricomycotina</taxon>
        <taxon>Agaricomycetes</taxon>
        <taxon>Russulales</taxon>
        <taxon>Russulaceae</taxon>
        <taxon>Russula</taxon>
    </lineage>
</organism>
<sequence length="626" mass="70551">MRTPFSVSRTPSSSYSPQYPPRLYNDSSDDFDIIDGSPFSVQRTLTITRPPSPSSSFDFSIINLPSSGPDRSSYPFGSLPGRSQPQLFSPPRWSASSTGRRYNTAPGSPSSYRVALAPSDNQTSQTGKSMKCLLPRLWGALSSPSRKSRRKAGRRKPYTLPSNIGYADLQPLDGEEGELIDEACFVDHYHASQSPPIVIDFLSYLPFEIAIYLLCFLDLSSVIACQSVSRTWNVLANDNAVWRELFYRRQGPPIGMRDSRTRTLVHTRSVTRAPSPWSPEHPSDSFLPLTISMNVPLSLPWRELYQTRYSLDERWASSDPQPSYLSGHDDSVYCLEFDSKRIISGSRDQSIKVWDFRTGRCLGTFRGHYGSVLCLKFEKDWDIMGHGKKGFMVSGSSDRRACVWDIWIEEGGEVRAEVRAVLRGHLDGVLDLRVDEQWIVSCSKDTKIRVWNRKTLELHRTFSGHEGPVNAIGLQNGLIVSASGDTKMMLWDIERGTCLRTFDGHDRGLACIEFKDNYIVSGSSDCNIKVWDAMTGECIRTLVGHDALVRALALDPASGRLVSASYDKVVKVWDLRTGRTVRQFKRHHLGHIFDVKFDVHRIVSTSHDRRIVVLDFTQNLDTALFT</sequence>
<comment type="caution">
    <text evidence="1">The sequence shown here is derived from an EMBL/GenBank/DDBJ whole genome shotgun (WGS) entry which is preliminary data.</text>
</comment>
<name>A0ACC0UP16_9AGAM</name>
<proteinExistence type="predicted"/>
<keyword evidence="2" id="KW-1185">Reference proteome</keyword>
<accession>A0ACC0UP16</accession>
<reference evidence="1" key="1">
    <citation type="submission" date="2021-03" db="EMBL/GenBank/DDBJ databases">
        <title>Evolutionary priming and transition to the ectomycorrhizal habit in an iconic lineage of mushroom-forming fungi: is preadaptation a requirement?</title>
        <authorList>
            <consortium name="DOE Joint Genome Institute"/>
            <person name="Looney B.P."/>
            <person name="Miyauchi S."/>
            <person name="Morin E."/>
            <person name="Drula E."/>
            <person name="Courty P.E."/>
            <person name="Chicoki N."/>
            <person name="Fauchery L."/>
            <person name="Kohler A."/>
            <person name="Kuo A."/>
            <person name="LaButti K."/>
            <person name="Pangilinan J."/>
            <person name="Lipzen A."/>
            <person name="Riley R."/>
            <person name="Andreopoulos W."/>
            <person name="He G."/>
            <person name="Johnson J."/>
            <person name="Barry K.W."/>
            <person name="Grigoriev I.V."/>
            <person name="Nagy L."/>
            <person name="Hibbett D."/>
            <person name="Henrissat B."/>
            <person name="Matheny P.B."/>
            <person name="Labbe J."/>
            <person name="Martin A.F."/>
        </authorList>
    </citation>
    <scope>NUCLEOTIDE SEQUENCE</scope>
    <source>
        <strain evidence="1">BPL698</strain>
    </source>
</reference>
<evidence type="ECO:0000313" key="2">
    <source>
        <dbReference type="Proteomes" id="UP001207468"/>
    </source>
</evidence>